<evidence type="ECO:0000256" key="3">
    <source>
        <dbReference type="ARBA" id="ARBA00014604"/>
    </source>
</evidence>
<keyword evidence="7" id="KW-0496">Mitochondrion</keyword>
<comment type="caution">
    <text evidence="10">The sequence shown here is derived from an EMBL/GenBank/DDBJ whole genome shotgun (WGS) entry which is preliminary data.</text>
</comment>
<sequence>MLRLKQLSSVYRSGSKMSRTCTSVTDGKRSEKSQNFETVFSFPFVKYFAIVNRLKVYQLVGSSIAIPSSAVLEMLNIVPQGVLATTAYMGITVGALLSIATIPFRNIIGFIYISEDNTQIKISALDYWGKRKDRTIPADEWIPLMDLGAKPLDVIYLTPKLSDGSSYKFFLKFGKVHNQNKLSYVLE</sequence>
<dbReference type="PANTHER" id="PTHR13603">
    <property type="entry name" value="TRANSMEMBRANE PROTEIN 186"/>
    <property type="match status" value="1"/>
</dbReference>
<evidence type="ECO:0000256" key="5">
    <source>
        <dbReference type="ARBA" id="ARBA00022792"/>
    </source>
</evidence>
<dbReference type="AlphaFoldDB" id="A0A8S4G388"/>
<evidence type="ECO:0000256" key="4">
    <source>
        <dbReference type="ARBA" id="ARBA00022692"/>
    </source>
</evidence>
<keyword evidence="11" id="KW-1185">Reference proteome</keyword>
<dbReference type="InterPro" id="IPR026571">
    <property type="entry name" value="Tmem186"/>
</dbReference>
<gene>
    <name evidence="10" type="ORF">PLXY2_LOCUS11559</name>
</gene>
<accession>A0A8S4G388</accession>
<evidence type="ECO:0000256" key="8">
    <source>
        <dbReference type="ARBA" id="ARBA00023136"/>
    </source>
</evidence>
<keyword evidence="4 9" id="KW-0812">Transmembrane</keyword>
<keyword evidence="5" id="KW-0999">Mitochondrion inner membrane</keyword>
<evidence type="ECO:0000256" key="2">
    <source>
        <dbReference type="ARBA" id="ARBA00007020"/>
    </source>
</evidence>
<organism evidence="10 11">
    <name type="scientific">Plutella xylostella</name>
    <name type="common">Diamondback moth</name>
    <name type="synonym">Plutella maculipennis</name>
    <dbReference type="NCBI Taxonomy" id="51655"/>
    <lineage>
        <taxon>Eukaryota</taxon>
        <taxon>Metazoa</taxon>
        <taxon>Ecdysozoa</taxon>
        <taxon>Arthropoda</taxon>
        <taxon>Hexapoda</taxon>
        <taxon>Insecta</taxon>
        <taxon>Pterygota</taxon>
        <taxon>Neoptera</taxon>
        <taxon>Endopterygota</taxon>
        <taxon>Lepidoptera</taxon>
        <taxon>Glossata</taxon>
        <taxon>Ditrysia</taxon>
        <taxon>Yponomeutoidea</taxon>
        <taxon>Plutellidae</taxon>
        <taxon>Plutella</taxon>
    </lineage>
</organism>
<evidence type="ECO:0000313" key="11">
    <source>
        <dbReference type="Proteomes" id="UP000653454"/>
    </source>
</evidence>
<keyword evidence="6 9" id="KW-1133">Transmembrane helix</keyword>
<comment type="subcellular location">
    <subcellularLocation>
        <location evidence="1">Mitochondrion inner membrane</location>
        <topology evidence="1">Multi-pass membrane protein</topology>
    </subcellularLocation>
</comment>
<dbReference type="Proteomes" id="UP000653454">
    <property type="component" value="Unassembled WGS sequence"/>
</dbReference>
<comment type="similarity">
    <text evidence="2">Belongs to the TMEM186 family.</text>
</comment>
<reference evidence="10" key="1">
    <citation type="submission" date="2020-11" db="EMBL/GenBank/DDBJ databases">
        <authorList>
            <person name="Whiteford S."/>
        </authorList>
    </citation>
    <scope>NUCLEOTIDE SEQUENCE</scope>
</reference>
<name>A0A8S4G388_PLUXY</name>
<evidence type="ECO:0000256" key="1">
    <source>
        <dbReference type="ARBA" id="ARBA00004448"/>
    </source>
</evidence>
<dbReference type="PANTHER" id="PTHR13603:SF1">
    <property type="entry name" value="TRANSMEMBRANE PROTEIN 186"/>
    <property type="match status" value="1"/>
</dbReference>
<dbReference type="EMBL" id="CAJHNJ030000060">
    <property type="protein sequence ID" value="CAG9133382.1"/>
    <property type="molecule type" value="Genomic_DNA"/>
</dbReference>
<evidence type="ECO:0000313" key="10">
    <source>
        <dbReference type="EMBL" id="CAG9133382.1"/>
    </source>
</evidence>
<evidence type="ECO:0000256" key="7">
    <source>
        <dbReference type="ARBA" id="ARBA00023128"/>
    </source>
</evidence>
<evidence type="ECO:0000256" key="6">
    <source>
        <dbReference type="ARBA" id="ARBA00022989"/>
    </source>
</evidence>
<keyword evidence="8 9" id="KW-0472">Membrane</keyword>
<feature type="transmembrane region" description="Helical" evidence="9">
    <location>
        <begin position="56"/>
        <end position="75"/>
    </location>
</feature>
<protein>
    <recommendedName>
        <fullName evidence="3">Transmembrane protein 186</fullName>
    </recommendedName>
</protein>
<evidence type="ECO:0000256" key="9">
    <source>
        <dbReference type="SAM" id="Phobius"/>
    </source>
</evidence>
<proteinExistence type="inferred from homology"/>
<feature type="transmembrane region" description="Helical" evidence="9">
    <location>
        <begin position="87"/>
        <end position="113"/>
    </location>
</feature>
<dbReference type="GO" id="GO:0005743">
    <property type="term" value="C:mitochondrial inner membrane"/>
    <property type="evidence" value="ECO:0007669"/>
    <property type="project" value="UniProtKB-SubCell"/>
</dbReference>